<dbReference type="InterPro" id="IPR028994">
    <property type="entry name" value="Integrin_alpha_N"/>
</dbReference>
<reference evidence="1 2" key="1">
    <citation type="submission" date="2018-04" db="EMBL/GenBank/DDBJ databases">
        <title>Active sludge and wastewater microbial communities from Klosterneuburg, Austria.</title>
        <authorList>
            <person name="Wagner M."/>
        </authorList>
    </citation>
    <scope>NUCLEOTIDE SEQUENCE [LARGE SCALE GENOMIC DNA]</scope>
    <source>
        <strain evidence="1 2">Nm4</strain>
    </source>
</reference>
<proteinExistence type="predicted"/>
<dbReference type="EMBL" id="QAOL01000007">
    <property type="protein sequence ID" value="PTQ86993.1"/>
    <property type="molecule type" value="Genomic_DNA"/>
</dbReference>
<dbReference type="AlphaFoldDB" id="A0A2T5IT17"/>
<organism evidence="1 2">
    <name type="scientific">Nitrosomonas ureae</name>
    <dbReference type="NCBI Taxonomy" id="44577"/>
    <lineage>
        <taxon>Bacteria</taxon>
        <taxon>Pseudomonadati</taxon>
        <taxon>Pseudomonadota</taxon>
        <taxon>Betaproteobacteria</taxon>
        <taxon>Nitrosomonadales</taxon>
        <taxon>Nitrosomonadaceae</taxon>
        <taxon>Nitrosomonas</taxon>
    </lineage>
</organism>
<dbReference type="SUPFAM" id="SSF51120">
    <property type="entry name" value="beta-Roll"/>
    <property type="match status" value="1"/>
</dbReference>
<dbReference type="Proteomes" id="UP000244110">
    <property type="component" value="Unassembled WGS sequence"/>
</dbReference>
<dbReference type="InterPro" id="IPR011049">
    <property type="entry name" value="Serralysin-like_metalloprot_C"/>
</dbReference>
<protein>
    <recommendedName>
        <fullName evidence="3">Hemolysin-type calcium-binding repeat-containing protein</fullName>
    </recommendedName>
</protein>
<name>A0A2T5IT17_9PROT</name>
<dbReference type="RefSeq" id="WP_181258554.1">
    <property type="nucleotide sequence ID" value="NZ_QAOL01000007.1"/>
</dbReference>
<evidence type="ECO:0000313" key="1">
    <source>
        <dbReference type="EMBL" id="PTQ86993.1"/>
    </source>
</evidence>
<dbReference type="InterPro" id="IPR013519">
    <property type="entry name" value="Int_alpha_beta-p"/>
</dbReference>
<comment type="caution">
    <text evidence="1">The sequence shown here is derived from an EMBL/GenBank/DDBJ whole genome shotgun (WGS) entry which is preliminary data.</text>
</comment>
<evidence type="ECO:0000313" key="2">
    <source>
        <dbReference type="Proteomes" id="UP000244110"/>
    </source>
</evidence>
<dbReference type="SMART" id="SM00191">
    <property type="entry name" value="Int_alpha"/>
    <property type="match status" value="1"/>
</dbReference>
<gene>
    <name evidence="1" type="ORF">C8R28_100733</name>
</gene>
<dbReference type="Gene3D" id="2.130.10.130">
    <property type="entry name" value="Integrin alpha, N-terminal"/>
    <property type="match status" value="1"/>
</dbReference>
<accession>A0A2T5IT17</accession>
<sequence length="228" mass="24525">MLQRICPVSTGNNGFRLDGVLGGSYSSFSVNRAGNVNGNEFDDVIAGVPGTDPNGNSWGSSYVIFGRAAAKSIKCIFKVRLEMIILLAPKLQSASVARSRQWPDGRSRRCDADSFDGGAGNDYIRISSGDFELVDGGTGTDTLGLTGSNFNLDLSGVIDKIHGIDAIALYGNGDNTLTLMAQDVIDLSDNANTLRNIWTRFCRMHELTLMPCSTARQRSSSYASDCKY</sequence>
<evidence type="ECO:0008006" key="3">
    <source>
        <dbReference type="Google" id="ProtNLM"/>
    </source>
</evidence>